<dbReference type="KEGG" id="ipa:Isop_0875"/>
<feature type="compositionally biased region" description="Polar residues" evidence="1">
    <location>
        <begin position="108"/>
        <end position="123"/>
    </location>
</feature>
<organism evidence="3 4">
    <name type="scientific">Isosphaera pallida (strain ATCC 43644 / DSM 9630 / IS1B)</name>
    <dbReference type="NCBI Taxonomy" id="575540"/>
    <lineage>
        <taxon>Bacteria</taxon>
        <taxon>Pseudomonadati</taxon>
        <taxon>Planctomycetota</taxon>
        <taxon>Planctomycetia</taxon>
        <taxon>Isosphaerales</taxon>
        <taxon>Isosphaeraceae</taxon>
        <taxon>Isosphaera</taxon>
    </lineage>
</organism>
<reference evidence="3 4" key="2">
    <citation type="journal article" date="2011" name="Stand. Genomic Sci.">
        <title>Complete genome sequence of Isosphaera pallida type strain (IS1B).</title>
        <authorList>
            <consortium name="US DOE Joint Genome Institute (JGI-PGF)"/>
            <person name="Goker M."/>
            <person name="Cleland D."/>
            <person name="Saunders E."/>
            <person name="Lapidus A."/>
            <person name="Nolan M."/>
            <person name="Lucas S."/>
            <person name="Hammon N."/>
            <person name="Deshpande S."/>
            <person name="Cheng J.F."/>
            <person name="Tapia R."/>
            <person name="Han C."/>
            <person name="Goodwin L."/>
            <person name="Pitluck S."/>
            <person name="Liolios K."/>
            <person name="Pagani I."/>
            <person name="Ivanova N."/>
            <person name="Mavromatis K."/>
            <person name="Pati A."/>
            <person name="Chen A."/>
            <person name="Palaniappan K."/>
            <person name="Land M."/>
            <person name="Hauser L."/>
            <person name="Chang Y.J."/>
            <person name="Jeffries C.D."/>
            <person name="Detter J.C."/>
            <person name="Beck B."/>
            <person name="Woyke T."/>
            <person name="Bristow J."/>
            <person name="Eisen J.A."/>
            <person name="Markowitz V."/>
            <person name="Hugenholtz P."/>
            <person name="Kyrpides N.C."/>
            <person name="Klenk H.P."/>
        </authorList>
    </citation>
    <scope>NUCLEOTIDE SEQUENCE [LARGE SCALE GENOMIC DNA]</scope>
    <source>
        <strain evidence="4">ATCC 43644 / DSM 9630 / IS1B</strain>
    </source>
</reference>
<feature type="compositionally biased region" description="Low complexity" evidence="1">
    <location>
        <begin position="306"/>
        <end position="322"/>
    </location>
</feature>
<dbReference type="AlphaFoldDB" id="E8R2W1"/>
<gene>
    <name evidence="3" type="ordered locus">Isop_0875</name>
</gene>
<feature type="region of interest" description="Disordered" evidence="1">
    <location>
        <begin position="1"/>
        <end position="59"/>
    </location>
</feature>
<keyword evidence="4" id="KW-1185">Reference proteome</keyword>
<dbReference type="STRING" id="575540.Isop_0875"/>
<evidence type="ECO:0000256" key="1">
    <source>
        <dbReference type="SAM" id="MobiDB-lite"/>
    </source>
</evidence>
<evidence type="ECO:0000256" key="2">
    <source>
        <dbReference type="SAM" id="Phobius"/>
    </source>
</evidence>
<accession>E8R2W1</accession>
<dbReference type="HOGENOM" id="CLU_707461_0_0_0"/>
<feature type="region of interest" description="Disordered" evidence="1">
    <location>
        <begin position="306"/>
        <end position="334"/>
    </location>
</feature>
<keyword evidence="2" id="KW-0812">Transmembrane</keyword>
<sequence>MSQSQGESRPDEASASSKPPAPPAVRSEDRFVPLPDTPESRFFFEPIDAPESPTPVKLAGDTWIENPEEMRRHLEQHPDVPASLSISTPNEVLSLDTSTHGEPHVISVQPSDSSLSSTQTPVCENSPPATVDDSQPIIESPSTQEFSTYHIEHVRESNPERTHSSHSASDESSRQHQMRCEGTMPSLPTSDPDIPQASVPLQVAGESSSPPSDPARVGFSPPTRPDFDFANLATSSAANPTPPHDGLDLGITLDPSAVASTASNDLGSGSFEFLNQLNVPSAPTRQPLSSTEAMFALQGSPASVSSAADANLNESSSSNSSTSDDDLENAPPARSGPPSWVLIALANYASIMTILCIYFYVQWSRATSIQSVDEIVGQETPGVPDIPLKR</sequence>
<evidence type="ECO:0000313" key="3">
    <source>
        <dbReference type="EMBL" id="ADV61465.1"/>
    </source>
</evidence>
<dbReference type="EMBL" id="CP002353">
    <property type="protein sequence ID" value="ADV61465.1"/>
    <property type="molecule type" value="Genomic_DNA"/>
</dbReference>
<evidence type="ECO:0000313" key="4">
    <source>
        <dbReference type="Proteomes" id="UP000008631"/>
    </source>
</evidence>
<protein>
    <submittedName>
        <fullName evidence="3">Uncharacterized protein</fullName>
    </submittedName>
</protein>
<keyword evidence="2" id="KW-0472">Membrane</keyword>
<feature type="transmembrane region" description="Helical" evidence="2">
    <location>
        <begin position="340"/>
        <end position="361"/>
    </location>
</feature>
<name>E8R2W1_ISOPI</name>
<feature type="region of interest" description="Disordered" evidence="1">
    <location>
        <begin position="93"/>
        <end position="245"/>
    </location>
</feature>
<dbReference type="InParanoid" id="E8R2W1"/>
<dbReference type="Proteomes" id="UP000008631">
    <property type="component" value="Chromosome"/>
</dbReference>
<reference key="1">
    <citation type="submission" date="2010-11" db="EMBL/GenBank/DDBJ databases">
        <title>The complete sequence of chromosome of Isophaera pallida ATCC 43644.</title>
        <authorList>
            <consortium name="US DOE Joint Genome Institute (JGI-PGF)"/>
            <person name="Lucas S."/>
            <person name="Copeland A."/>
            <person name="Lapidus A."/>
            <person name="Bruce D."/>
            <person name="Goodwin L."/>
            <person name="Pitluck S."/>
            <person name="Kyrpides N."/>
            <person name="Mavromatis K."/>
            <person name="Pagani I."/>
            <person name="Ivanova N."/>
            <person name="Saunders E."/>
            <person name="Brettin T."/>
            <person name="Detter J.C."/>
            <person name="Han C."/>
            <person name="Tapia R."/>
            <person name="Land M."/>
            <person name="Hauser L."/>
            <person name="Markowitz V."/>
            <person name="Cheng J.-F."/>
            <person name="Hugenholtz P."/>
            <person name="Woyke T."/>
            <person name="Wu D."/>
            <person name="Eisen J.A."/>
        </authorList>
    </citation>
    <scope>NUCLEOTIDE SEQUENCE</scope>
    <source>
        <strain>ATCC 43644</strain>
    </source>
</reference>
<proteinExistence type="predicted"/>
<feature type="compositionally biased region" description="Basic and acidic residues" evidence="1">
    <location>
        <begin position="150"/>
        <end position="174"/>
    </location>
</feature>
<keyword evidence="2" id="KW-1133">Transmembrane helix</keyword>